<evidence type="ECO:0000313" key="2">
    <source>
        <dbReference type="Proteomes" id="UP001311730"/>
    </source>
</evidence>
<reference evidence="1 2" key="1">
    <citation type="submission" date="2023-12" db="EMBL/GenBank/DDBJ databases">
        <title>Genomic sequences of Capnocytophaga and Parvimonas strains.</title>
        <authorList>
            <person name="Watt R.M."/>
            <person name="Wang M."/>
            <person name="Yang T."/>
            <person name="Tong W.M."/>
        </authorList>
    </citation>
    <scope>NUCLEOTIDE SEQUENCE [LARGE SCALE GENOMIC DNA]</scope>
    <source>
        <strain evidence="1 2">CCUG 13096</strain>
    </source>
</reference>
<name>A0ABU5ZBB7_9FLAO</name>
<dbReference type="EMBL" id="JAYKBW010000014">
    <property type="protein sequence ID" value="MEB3076003.1"/>
    <property type="molecule type" value="Genomic_DNA"/>
</dbReference>
<sequence>MEQYNNSLIEDIFISGFIETDGEIPIFKPMFWWCFLKLDNGKIIEISSNDGNIKLVEISKISSNFDLEEEDIFCIMSYSSVENYGRIINMRYLFDKAGNIITLKIETSTHCIQINATTSFDGLEILVM</sequence>
<comment type="caution">
    <text evidence="1">The sequence shown here is derived from an EMBL/GenBank/DDBJ whole genome shotgun (WGS) entry which is preliminary data.</text>
</comment>
<accession>A0ABU5ZBB7</accession>
<dbReference type="Proteomes" id="UP001311730">
    <property type="component" value="Unassembled WGS sequence"/>
</dbReference>
<protein>
    <submittedName>
        <fullName evidence="1">Uncharacterized protein</fullName>
    </submittedName>
</protein>
<organism evidence="1 2">
    <name type="scientific">Capnocytophaga gingivalis</name>
    <dbReference type="NCBI Taxonomy" id="1017"/>
    <lineage>
        <taxon>Bacteria</taxon>
        <taxon>Pseudomonadati</taxon>
        <taxon>Bacteroidota</taxon>
        <taxon>Flavobacteriia</taxon>
        <taxon>Flavobacteriales</taxon>
        <taxon>Flavobacteriaceae</taxon>
        <taxon>Capnocytophaga</taxon>
    </lineage>
</organism>
<keyword evidence="2" id="KW-1185">Reference proteome</keyword>
<dbReference type="RefSeq" id="WP_323984089.1">
    <property type="nucleotide sequence ID" value="NZ_JAYKBW010000014.1"/>
</dbReference>
<gene>
    <name evidence="1" type="ORF">VJJ08_11960</name>
</gene>
<evidence type="ECO:0000313" key="1">
    <source>
        <dbReference type="EMBL" id="MEB3076003.1"/>
    </source>
</evidence>
<proteinExistence type="predicted"/>